<accession>B8IRQ3</accession>
<dbReference type="KEGG" id="mno:Mnod_5774"/>
<dbReference type="NCBIfam" id="NF047331">
    <property type="entry name" value="phage_HTJ"/>
    <property type="match status" value="1"/>
</dbReference>
<proteinExistence type="predicted"/>
<dbReference type="EMBL" id="CP001349">
    <property type="protein sequence ID" value="ACL60603.1"/>
    <property type="molecule type" value="Genomic_DNA"/>
</dbReference>
<dbReference type="HOGENOM" id="CLU_2508912_0_0_5"/>
<sequence length="84" mass="9365">MADTPEQQLVKLRAQLAKLDRAMASGVLTVEQADNAGRITYRSYAEMRQARADLMRRISDLEVSVSGAAPRRTRQVVMTGRSGW</sequence>
<gene>
    <name evidence="1" type="ordered locus">Mnod_5774</name>
</gene>
<name>B8IRQ3_METNO</name>
<dbReference type="RefSeq" id="WP_015932202.1">
    <property type="nucleotide sequence ID" value="NC_011894.1"/>
</dbReference>
<protein>
    <submittedName>
        <fullName evidence="1">Uncharacterized protein</fullName>
    </submittedName>
</protein>
<evidence type="ECO:0000313" key="1">
    <source>
        <dbReference type="EMBL" id="ACL60603.1"/>
    </source>
</evidence>
<dbReference type="eggNOG" id="COG5525">
    <property type="taxonomic scope" value="Bacteria"/>
</dbReference>
<evidence type="ECO:0000313" key="2">
    <source>
        <dbReference type="Proteomes" id="UP000008207"/>
    </source>
</evidence>
<dbReference type="STRING" id="460265.Mnod_5774"/>
<dbReference type="OrthoDB" id="8001655at2"/>
<keyword evidence="2" id="KW-1185">Reference proteome</keyword>
<dbReference type="AlphaFoldDB" id="B8IRQ3"/>
<reference evidence="1 2" key="1">
    <citation type="submission" date="2009-01" db="EMBL/GenBank/DDBJ databases">
        <title>Complete sequence of chromosome of Methylobacterium nodulans ORS 2060.</title>
        <authorList>
            <consortium name="US DOE Joint Genome Institute"/>
            <person name="Lucas S."/>
            <person name="Copeland A."/>
            <person name="Lapidus A."/>
            <person name="Glavina del Rio T."/>
            <person name="Dalin E."/>
            <person name="Tice H."/>
            <person name="Bruce D."/>
            <person name="Goodwin L."/>
            <person name="Pitluck S."/>
            <person name="Sims D."/>
            <person name="Brettin T."/>
            <person name="Detter J.C."/>
            <person name="Han C."/>
            <person name="Larimer F."/>
            <person name="Land M."/>
            <person name="Hauser L."/>
            <person name="Kyrpides N."/>
            <person name="Ivanova N."/>
            <person name="Marx C.J."/>
            <person name="Richardson P."/>
        </authorList>
    </citation>
    <scope>NUCLEOTIDE SEQUENCE [LARGE SCALE GENOMIC DNA]</scope>
    <source>
        <strain evidence="2">LMG 21967 / CNCM I-2342 / ORS 2060</strain>
    </source>
</reference>
<organism evidence="1 2">
    <name type="scientific">Methylobacterium nodulans (strain LMG 21967 / CNCM I-2342 / ORS 2060)</name>
    <dbReference type="NCBI Taxonomy" id="460265"/>
    <lineage>
        <taxon>Bacteria</taxon>
        <taxon>Pseudomonadati</taxon>
        <taxon>Pseudomonadota</taxon>
        <taxon>Alphaproteobacteria</taxon>
        <taxon>Hyphomicrobiales</taxon>
        <taxon>Methylobacteriaceae</taxon>
        <taxon>Methylobacterium</taxon>
    </lineage>
</organism>
<dbReference type="Proteomes" id="UP000008207">
    <property type="component" value="Chromosome"/>
</dbReference>